<organism evidence="5 6">
    <name type="scientific">Vitis vinifera</name>
    <name type="common">Grape</name>
    <dbReference type="NCBI Taxonomy" id="29760"/>
    <lineage>
        <taxon>Eukaryota</taxon>
        <taxon>Viridiplantae</taxon>
        <taxon>Streptophyta</taxon>
        <taxon>Embryophyta</taxon>
        <taxon>Tracheophyta</taxon>
        <taxon>Spermatophyta</taxon>
        <taxon>Magnoliopsida</taxon>
        <taxon>eudicotyledons</taxon>
        <taxon>Gunneridae</taxon>
        <taxon>Pentapetalae</taxon>
        <taxon>rosids</taxon>
        <taxon>Vitales</taxon>
        <taxon>Vitaceae</taxon>
        <taxon>Viteae</taxon>
        <taxon>Vitis</taxon>
    </lineage>
</organism>
<dbReference type="CDD" id="cd19145">
    <property type="entry name" value="AKR_AKR13D1"/>
    <property type="match status" value="1"/>
</dbReference>
<dbReference type="Pfam" id="PF00248">
    <property type="entry name" value="Aldo_ket_red"/>
    <property type="match status" value="1"/>
</dbReference>
<dbReference type="SUPFAM" id="SSF51430">
    <property type="entry name" value="NAD(P)-linked oxidoreductase"/>
    <property type="match status" value="1"/>
</dbReference>
<evidence type="ECO:0000256" key="3">
    <source>
        <dbReference type="RuleBase" id="RU363099"/>
    </source>
</evidence>
<comment type="similarity">
    <text evidence="3">Belongs to the plant dirigent protein family.</text>
</comment>
<evidence type="ECO:0000256" key="2">
    <source>
        <dbReference type="ARBA" id="ARBA00023002"/>
    </source>
</evidence>
<name>A0ABY9D6H5_VITVI</name>
<comment type="subcellular location">
    <subcellularLocation>
        <location evidence="3">Secreted</location>
        <location evidence="3">Extracellular space</location>
        <location evidence="3">Apoplast</location>
    </subcellularLocation>
</comment>
<sequence>MGEEHMVQIQVPRVKLGNQGLEVSKLGFGCAGLFGVYDISVSEELAVSIIKYAFSKGITFLDTSDFYGPNAELLVGKVLKELPREKIQLATKFGLVRAEPTHMVVNGTPEYVRSCCEATLKHLDVGYIDLYYQHRIDTSIPIEETMGELKKLVEEGKIKYIGLCEASSDTIRRAHAVHPITAIEMEWSLWTREIEEEILPLCRELGIGIVPYSPLGRGFFGGKAAGENLPANSFLRSNPRFQGENFEKNKLLYAKIEMLAEKHRCTPAQLALAWLFHQGDYVVPIPGTTKIKNIDNNIGSLRLKFTQEELEEISAAVTPEEVAGARVADNLIRCSWRFANTPARETKSSNLFTTGKLNGSSFGVFSQNPVTETYRKLAVVGGRGKFRMARGFAKLKTCDLNFTTECSFIEYKVTVFHY</sequence>
<evidence type="ECO:0000313" key="6">
    <source>
        <dbReference type="Proteomes" id="UP001227230"/>
    </source>
</evidence>
<comment type="subunit">
    <text evidence="3">Homodimer.</text>
</comment>
<protein>
    <recommendedName>
        <fullName evidence="3">Dirigent protein</fullName>
    </recommendedName>
</protein>
<evidence type="ECO:0000259" key="4">
    <source>
        <dbReference type="Pfam" id="PF00248"/>
    </source>
</evidence>
<evidence type="ECO:0000256" key="1">
    <source>
        <dbReference type="ARBA" id="ARBA00022857"/>
    </source>
</evidence>
<keyword evidence="6" id="KW-1185">Reference proteome</keyword>
<dbReference type="InterPro" id="IPR050791">
    <property type="entry name" value="Aldo-Keto_reductase"/>
</dbReference>
<accession>A0ABY9D6H5</accession>
<keyword evidence="2" id="KW-0560">Oxidoreductase</keyword>
<dbReference type="PRINTS" id="PR00069">
    <property type="entry name" value="ALDKETRDTASE"/>
</dbReference>
<dbReference type="PANTHER" id="PTHR43625:SF81">
    <property type="entry name" value="OS01G0618100 PROTEIN"/>
    <property type="match status" value="1"/>
</dbReference>
<keyword evidence="3" id="KW-0052">Apoplast</keyword>
<dbReference type="EMBL" id="CP126661">
    <property type="protein sequence ID" value="WKA03154.1"/>
    <property type="molecule type" value="Genomic_DNA"/>
</dbReference>
<dbReference type="InterPro" id="IPR036812">
    <property type="entry name" value="NAD(P)_OxRdtase_dom_sf"/>
</dbReference>
<dbReference type="Pfam" id="PF03018">
    <property type="entry name" value="Dirigent"/>
    <property type="match status" value="1"/>
</dbReference>
<keyword evidence="1" id="KW-0521">NADP</keyword>
<evidence type="ECO:0000313" key="5">
    <source>
        <dbReference type="EMBL" id="WKA03154.1"/>
    </source>
</evidence>
<dbReference type="InterPro" id="IPR020471">
    <property type="entry name" value="AKR"/>
</dbReference>
<comment type="function">
    <text evidence="3">Dirigent proteins impart stereoselectivity on the phenoxy radical-coupling reaction, yielding optically active lignans from two molecules of coniferyl alcohol in the biosynthesis of lignans, flavonolignans, and alkaloids and thus plays a central role in plant secondary metabolism.</text>
</comment>
<dbReference type="Gene3D" id="3.20.20.100">
    <property type="entry name" value="NADP-dependent oxidoreductase domain"/>
    <property type="match status" value="1"/>
</dbReference>
<reference evidence="5 6" key="1">
    <citation type="journal article" date="2023" name="Hortic Res">
        <title>The complete reference genome for grapevine (Vitis vinifera L.) genetics and breeding.</title>
        <authorList>
            <person name="Shi X."/>
            <person name="Cao S."/>
            <person name="Wang X."/>
            <person name="Huang S."/>
            <person name="Wang Y."/>
            <person name="Liu Z."/>
            <person name="Liu W."/>
            <person name="Leng X."/>
            <person name="Peng Y."/>
            <person name="Wang N."/>
            <person name="Wang Y."/>
            <person name="Ma Z."/>
            <person name="Xu X."/>
            <person name="Zhang F."/>
            <person name="Xue H."/>
            <person name="Zhong H."/>
            <person name="Wang Y."/>
            <person name="Zhang K."/>
            <person name="Velt A."/>
            <person name="Avia K."/>
            <person name="Holtgrawe D."/>
            <person name="Grimplet J."/>
            <person name="Matus J.T."/>
            <person name="Ware D."/>
            <person name="Wu X."/>
            <person name="Wang H."/>
            <person name="Liu C."/>
            <person name="Fang Y."/>
            <person name="Rustenholz C."/>
            <person name="Cheng Z."/>
            <person name="Xiao H."/>
            <person name="Zhou Y."/>
        </authorList>
    </citation>
    <scope>NUCLEOTIDE SEQUENCE [LARGE SCALE GENOMIC DNA]</scope>
    <source>
        <strain evidence="6">cv. Pinot noir / PN40024</strain>
        <tissue evidence="5">Leaf</tissue>
    </source>
</reference>
<dbReference type="Proteomes" id="UP001227230">
    <property type="component" value="Chromosome 14"/>
</dbReference>
<dbReference type="PANTHER" id="PTHR43625">
    <property type="entry name" value="AFLATOXIN B1 ALDEHYDE REDUCTASE"/>
    <property type="match status" value="1"/>
</dbReference>
<keyword evidence="3" id="KW-0964">Secreted</keyword>
<dbReference type="InterPro" id="IPR004265">
    <property type="entry name" value="Dirigent"/>
</dbReference>
<dbReference type="InterPro" id="IPR023210">
    <property type="entry name" value="NADP_OxRdtase_dom"/>
</dbReference>
<gene>
    <name evidence="5" type="ORF">VitviT2T_021281</name>
</gene>
<proteinExistence type="inferred from homology"/>
<feature type="domain" description="NADP-dependent oxidoreductase" evidence="4">
    <location>
        <begin position="25"/>
        <end position="316"/>
    </location>
</feature>